<gene>
    <name evidence="1" type="ORF">Tci_630248</name>
</gene>
<protein>
    <submittedName>
        <fullName evidence="1">Uncharacterized protein</fullName>
    </submittedName>
</protein>
<accession>A0A699JWQ0</accession>
<proteinExistence type="predicted"/>
<dbReference type="EMBL" id="BKCJ010449639">
    <property type="protein sequence ID" value="GFA58276.1"/>
    <property type="molecule type" value="Genomic_DNA"/>
</dbReference>
<evidence type="ECO:0000313" key="1">
    <source>
        <dbReference type="EMBL" id="GFA58276.1"/>
    </source>
</evidence>
<feature type="non-terminal residue" evidence="1">
    <location>
        <position position="58"/>
    </location>
</feature>
<organism evidence="1">
    <name type="scientific">Tanacetum cinerariifolium</name>
    <name type="common">Dalmatian daisy</name>
    <name type="synonym">Chrysanthemum cinerariifolium</name>
    <dbReference type="NCBI Taxonomy" id="118510"/>
    <lineage>
        <taxon>Eukaryota</taxon>
        <taxon>Viridiplantae</taxon>
        <taxon>Streptophyta</taxon>
        <taxon>Embryophyta</taxon>
        <taxon>Tracheophyta</taxon>
        <taxon>Spermatophyta</taxon>
        <taxon>Magnoliopsida</taxon>
        <taxon>eudicotyledons</taxon>
        <taxon>Gunneridae</taxon>
        <taxon>Pentapetalae</taxon>
        <taxon>asterids</taxon>
        <taxon>campanulids</taxon>
        <taxon>Asterales</taxon>
        <taxon>Asteraceae</taxon>
        <taxon>Asteroideae</taxon>
        <taxon>Anthemideae</taxon>
        <taxon>Anthemidinae</taxon>
        <taxon>Tanacetum</taxon>
    </lineage>
</organism>
<sequence length="58" mass="6672">MWNLIGKWVHRLNVVMFLEQLLCTYLFSIVTDYLPWLILTLDIAQAALSVTSLSCGKE</sequence>
<reference evidence="1" key="1">
    <citation type="journal article" date="2019" name="Sci. Rep.">
        <title>Draft genome of Tanacetum cinerariifolium, the natural source of mosquito coil.</title>
        <authorList>
            <person name="Yamashiro T."/>
            <person name="Shiraishi A."/>
            <person name="Satake H."/>
            <person name="Nakayama K."/>
        </authorList>
    </citation>
    <scope>NUCLEOTIDE SEQUENCE</scope>
</reference>
<dbReference type="AlphaFoldDB" id="A0A699JWQ0"/>
<comment type="caution">
    <text evidence="1">The sequence shown here is derived from an EMBL/GenBank/DDBJ whole genome shotgun (WGS) entry which is preliminary data.</text>
</comment>
<name>A0A699JWQ0_TANCI</name>